<dbReference type="PROSITE" id="PS51062">
    <property type="entry name" value="RUNT"/>
    <property type="match status" value="1"/>
</dbReference>
<dbReference type="InterPro" id="IPR045864">
    <property type="entry name" value="aa-tRNA-synth_II/BPL/LPL"/>
</dbReference>
<dbReference type="InterPro" id="IPR004143">
    <property type="entry name" value="BPL_LPL_catalytic"/>
</dbReference>
<keyword evidence="4" id="KW-1185">Reference proteome</keyword>
<keyword evidence="3" id="KW-0436">Ligase</keyword>
<organism evidence="3 4">
    <name type="scientific">Aeropyrum pernix (strain ATCC 700893 / DSM 11879 / JCM 9820 / NBRC 100138 / K1)</name>
    <dbReference type="NCBI Taxonomy" id="272557"/>
    <lineage>
        <taxon>Archaea</taxon>
        <taxon>Thermoproteota</taxon>
        <taxon>Thermoprotei</taxon>
        <taxon>Desulfurococcales</taxon>
        <taxon>Desulfurococcaceae</taxon>
        <taxon>Aeropyrum</taxon>
    </lineage>
</organism>
<dbReference type="PROSITE" id="PS51733">
    <property type="entry name" value="BPL_LPL_CATALYTIC"/>
    <property type="match status" value="1"/>
</dbReference>
<dbReference type="AlphaFoldDB" id="Q9Y9E5"/>
<feature type="domain" description="BPL/LPL catalytic" evidence="2">
    <location>
        <begin position="26"/>
        <end position="231"/>
    </location>
</feature>
<dbReference type="STRING" id="272557.APE_2342.1"/>
<dbReference type="GO" id="GO:0003677">
    <property type="term" value="F:DNA binding"/>
    <property type="evidence" value="ECO:0007669"/>
    <property type="project" value="InterPro"/>
</dbReference>
<feature type="domain" description="Runt" evidence="1">
    <location>
        <begin position="1"/>
        <end position="15"/>
    </location>
</feature>
<dbReference type="GO" id="GO:0016874">
    <property type="term" value="F:ligase activity"/>
    <property type="evidence" value="ECO:0007669"/>
    <property type="project" value="UniProtKB-KW"/>
</dbReference>
<dbReference type="Proteomes" id="UP000002518">
    <property type="component" value="Chromosome"/>
</dbReference>
<dbReference type="PANTHER" id="PTHR43679">
    <property type="entry name" value="OCTANOYLTRANSFERASE LIPM-RELATED"/>
    <property type="match status" value="1"/>
</dbReference>
<gene>
    <name evidence="3" type="primary">lipB</name>
    <name evidence="3" type="ordered locus">APE_2342.1</name>
</gene>
<dbReference type="InterPro" id="IPR050664">
    <property type="entry name" value="Octanoyltrans_LipM/LipL"/>
</dbReference>
<dbReference type="GO" id="GO:0003700">
    <property type="term" value="F:DNA-binding transcription factor activity"/>
    <property type="evidence" value="ECO:0007669"/>
    <property type="project" value="InterPro"/>
</dbReference>
<dbReference type="SUPFAM" id="SSF55681">
    <property type="entry name" value="Class II aaRS and biotin synthetases"/>
    <property type="match status" value="1"/>
</dbReference>
<dbReference type="eggNOG" id="arCOG01939">
    <property type="taxonomic scope" value="Archaea"/>
</dbReference>
<dbReference type="EMBL" id="BA000002">
    <property type="protein sequence ID" value="BAA81355.2"/>
    <property type="molecule type" value="Genomic_DNA"/>
</dbReference>
<dbReference type="CDD" id="cd16443">
    <property type="entry name" value="LplA"/>
    <property type="match status" value="1"/>
</dbReference>
<reference evidence="3 4" key="1">
    <citation type="journal article" date="1999" name="DNA Res.">
        <title>Complete genome sequence of an aerobic hyper-thermophilic crenarchaeon, Aeropyrum pernix K1.</title>
        <authorList>
            <person name="Kawarabayasi Y."/>
            <person name="Hino Y."/>
            <person name="Horikawa H."/>
            <person name="Yamazaki S."/>
            <person name="Haikawa Y."/>
            <person name="Jin-no K."/>
            <person name="Takahashi M."/>
            <person name="Sekine M."/>
            <person name="Baba S."/>
            <person name="Ankai A."/>
            <person name="Kosugi H."/>
            <person name="Hosoyama A."/>
            <person name="Fukui S."/>
            <person name="Nagai Y."/>
            <person name="Nishijima K."/>
            <person name="Nakazawa H."/>
            <person name="Takamiya M."/>
            <person name="Masuda S."/>
            <person name="Funahashi T."/>
            <person name="Tanaka T."/>
            <person name="Kudoh Y."/>
            <person name="Yamazaki J."/>
            <person name="Kushida N."/>
            <person name="Oguchi A."/>
            <person name="Aoki K."/>
            <person name="Kubota K."/>
            <person name="Nakamura Y."/>
            <person name="Nomura N."/>
            <person name="Sako Y."/>
            <person name="Kikuchi H."/>
        </authorList>
    </citation>
    <scope>NUCLEOTIDE SEQUENCE [LARGE SCALE GENOMIC DNA]</scope>
    <source>
        <strain evidence="4">ATCC 700893 / DSM 11879 / JCM 9820 / NBRC 100138 / K1</strain>
    </source>
</reference>
<protein>
    <submittedName>
        <fullName evidence="3">Lipoate-protein ligase</fullName>
    </submittedName>
</protein>
<dbReference type="KEGG" id="ape:APE_2342.1"/>
<evidence type="ECO:0000259" key="1">
    <source>
        <dbReference type="PROSITE" id="PS51062"/>
    </source>
</evidence>
<accession>Q9Y9E5</accession>
<dbReference type="Pfam" id="PF21948">
    <property type="entry name" value="LplA-B_cat"/>
    <property type="match status" value="1"/>
</dbReference>
<dbReference type="PATRIC" id="fig|272557.25.peg.1566"/>
<dbReference type="InterPro" id="IPR013524">
    <property type="entry name" value="Runt_dom"/>
</dbReference>
<dbReference type="RefSeq" id="WP_010866953.1">
    <property type="nucleotide sequence ID" value="NC_000854.2"/>
</dbReference>
<name>Q9Y9E5_AERPE</name>
<evidence type="ECO:0000313" key="3">
    <source>
        <dbReference type="EMBL" id="BAA81355.2"/>
    </source>
</evidence>
<evidence type="ECO:0000259" key="2">
    <source>
        <dbReference type="PROSITE" id="PS51733"/>
    </source>
</evidence>
<dbReference type="EnsemblBacteria" id="BAA81355">
    <property type="protein sequence ID" value="BAA81355"/>
    <property type="gene ID" value="APE_2342.1"/>
</dbReference>
<evidence type="ECO:0000313" key="4">
    <source>
        <dbReference type="Proteomes" id="UP000002518"/>
    </source>
</evidence>
<dbReference type="Gene3D" id="3.30.930.10">
    <property type="entry name" value="Bira Bifunctional Protein, Domain 2"/>
    <property type="match status" value="1"/>
</dbReference>
<dbReference type="PANTHER" id="PTHR43679:SF2">
    <property type="entry name" value="OCTANOYL-[GCVH]:PROTEIN N-OCTANOYLTRANSFERASE"/>
    <property type="match status" value="1"/>
</dbReference>
<dbReference type="GeneID" id="1445363"/>
<dbReference type="PIR" id="C72462">
    <property type="entry name" value="C72462"/>
</dbReference>
<sequence>MKLRVVVDGPRDPRMNMAIDEAILRVGAAPTLRIYMWLPGGLTLGRRQSVEDVNLAEAEKRGYVLVRRPTGGAALLHPWEREITYSLVLDSRHPYYSLDVAESAATIAGGVALALEELGIATRVGGYTPPPGVIGGLCYVRPGSSDVVVAGRKVSGSAQRRIGGRLLQHGTLLLRFDPEEWLSIIPVKGAGPSDLASRIAGIEDLAGRSYSFSEVADALVKGFSKALGLEPEPSGLEGREVEEALRLYRKKYSSPRWNLEGDEP</sequence>
<proteinExistence type="predicted"/>